<dbReference type="Gene3D" id="3.20.20.190">
    <property type="entry name" value="Phosphatidylinositol (PI) phosphodiesterase"/>
    <property type="match status" value="1"/>
</dbReference>
<dbReference type="InterPro" id="IPR030395">
    <property type="entry name" value="GP_PDE_dom"/>
</dbReference>
<dbReference type="Pfam" id="PF03009">
    <property type="entry name" value="GDPD"/>
    <property type="match status" value="1"/>
</dbReference>
<dbReference type="EC" id="3.1.4.46" evidence="2"/>
<sequence length="248" mass="27120">MWSYPKVLAHRGGGVLAPENTLAAMKYGAAHGFTAVEFDVMLSKDGVPVLMHDPEFGRTIIGRGHVADTLAADLQKMDAGAWFNSCYKGEPVPLYSDVVRFCRQHDIWMNVEIKPAPGFEEETGHIVADRSSELFADVAVSDVTHLPLFSSFSFVALMAAKRAAPTIPRGLLMDEIASDWKSKLQEVGAVSLHTNHKYLSPSLAKNVKDAGYGLFCYTVNSAERAAEILRWGVDGFCTDRIDLIPAGF</sequence>
<gene>
    <name evidence="2" type="primary">ugpQ</name>
    <name evidence="2" type="ORF">H8K26_10540</name>
</gene>
<proteinExistence type="predicted"/>
<dbReference type="PANTHER" id="PTHR46211:SF1">
    <property type="entry name" value="GLYCEROPHOSPHODIESTER PHOSPHODIESTERASE, CYTOPLASMIC"/>
    <property type="match status" value="1"/>
</dbReference>
<dbReference type="InterPro" id="IPR017946">
    <property type="entry name" value="PLC-like_Pdiesterase_TIM-brl"/>
</dbReference>
<dbReference type="NCBIfam" id="NF006989">
    <property type="entry name" value="PRK09454.1"/>
    <property type="match status" value="1"/>
</dbReference>
<dbReference type="RefSeq" id="WP_190479359.1">
    <property type="nucleotide sequence ID" value="NZ_JACOFT010000003.1"/>
</dbReference>
<dbReference type="CDD" id="cd08562">
    <property type="entry name" value="GDPD_EcUgpQ_like"/>
    <property type="match status" value="1"/>
</dbReference>
<keyword evidence="2" id="KW-0378">Hydrolase</keyword>
<evidence type="ECO:0000313" key="2">
    <source>
        <dbReference type="EMBL" id="MBC3811880.1"/>
    </source>
</evidence>
<comment type="caution">
    <text evidence="2">The sequence shown here is derived from an EMBL/GenBank/DDBJ whole genome shotgun (WGS) entry which is preliminary data.</text>
</comment>
<reference evidence="2 3" key="1">
    <citation type="submission" date="2020-08" db="EMBL/GenBank/DDBJ databases">
        <title>Novel species isolated from subtropical streams in China.</title>
        <authorList>
            <person name="Lu H."/>
        </authorList>
    </citation>
    <scope>NUCLEOTIDE SEQUENCE [LARGE SCALE GENOMIC DNA]</scope>
    <source>
        <strain evidence="2 3">CCTCC AB 2015119</strain>
    </source>
</reference>
<organism evidence="2 3">
    <name type="scientific">Undibacterium aquatile</name>
    <dbReference type="NCBI Taxonomy" id="1537398"/>
    <lineage>
        <taxon>Bacteria</taxon>
        <taxon>Pseudomonadati</taxon>
        <taxon>Pseudomonadota</taxon>
        <taxon>Betaproteobacteria</taxon>
        <taxon>Burkholderiales</taxon>
        <taxon>Oxalobacteraceae</taxon>
        <taxon>Undibacterium</taxon>
    </lineage>
</organism>
<name>A0ABR6XG53_9BURK</name>
<dbReference type="EMBL" id="JACOFT010000003">
    <property type="protein sequence ID" value="MBC3811880.1"/>
    <property type="molecule type" value="Genomic_DNA"/>
</dbReference>
<dbReference type="SUPFAM" id="SSF51695">
    <property type="entry name" value="PLC-like phosphodiesterases"/>
    <property type="match status" value="1"/>
</dbReference>
<feature type="domain" description="GP-PDE" evidence="1">
    <location>
        <begin position="5"/>
        <end position="248"/>
    </location>
</feature>
<dbReference type="Proteomes" id="UP000637632">
    <property type="component" value="Unassembled WGS sequence"/>
</dbReference>
<protein>
    <submittedName>
        <fullName evidence="2">Glycerophosphodiester phosphodiesterase</fullName>
        <ecNumber evidence="2">3.1.4.46</ecNumber>
    </submittedName>
</protein>
<evidence type="ECO:0000259" key="1">
    <source>
        <dbReference type="PROSITE" id="PS51704"/>
    </source>
</evidence>
<dbReference type="GO" id="GO:0008889">
    <property type="term" value="F:glycerophosphodiester phosphodiesterase activity"/>
    <property type="evidence" value="ECO:0007669"/>
    <property type="project" value="UniProtKB-EC"/>
</dbReference>
<dbReference type="PROSITE" id="PS51704">
    <property type="entry name" value="GP_PDE"/>
    <property type="match status" value="1"/>
</dbReference>
<keyword evidence="3" id="KW-1185">Reference proteome</keyword>
<accession>A0ABR6XG53</accession>
<evidence type="ECO:0000313" key="3">
    <source>
        <dbReference type="Proteomes" id="UP000637632"/>
    </source>
</evidence>
<dbReference type="PANTHER" id="PTHR46211">
    <property type="entry name" value="GLYCEROPHOSPHORYL DIESTER PHOSPHODIESTERASE"/>
    <property type="match status" value="1"/>
</dbReference>